<dbReference type="Proteomes" id="UP000192602">
    <property type="component" value="Unassembled WGS sequence"/>
</dbReference>
<protein>
    <submittedName>
        <fullName evidence="2">Putative salt-induced outer membrane protein</fullName>
    </submittedName>
</protein>
<keyword evidence="3" id="KW-1185">Reference proteome</keyword>
<dbReference type="RefSeq" id="WP_084275099.1">
    <property type="nucleotide sequence ID" value="NZ_AP026671.1"/>
</dbReference>
<proteinExistence type="predicted"/>
<dbReference type="EMBL" id="FWWZ01000001">
    <property type="protein sequence ID" value="SMC08839.1"/>
    <property type="molecule type" value="Genomic_DNA"/>
</dbReference>
<accession>A0A1W1WRJ0</accession>
<dbReference type="AlphaFoldDB" id="A0A1W1WRJ0"/>
<sequence length="235" mass="27912">MKKVLLIFVVPFIALAAPQTKLRQKVEFGYFGTTGNSNTNSITAAYRFSYKFNKKSRCKFFADILYSNRNGQTNNERYRSEFTLYHYYRKHLYSFLELGFLRNTFEGYNQQYSFNPGFGFLMLKTKKQKLDILAGYELRRNNYTNQPSDFFHYIKGEIQHHYRLTKKNSIKTKLSFIENLQEREDFESNLETSLRLHIIKRLSFKISFELKYDNLPPAGKKNTDTVTKAAIVYNF</sequence>
<feature type="signal peptide" evidence="1">
    <location>
        <begin position="1"/>
        <end position="16"/>
    </location>
</feature>
<dbReference type="STRING" id="1069081.SAMN05660197_0613"/>
<evidence type="ECO:0000313" key="2">
    <source>
        <dbReference type="EMBL" id="SMC08839.1"/>
    </source>
</evidence>
<name>A0A1W1WRJ0_9BACT</name>
<keyword evidence="1" id="KW-0732">Signal</keyword>
<feature type="chain" id="PRO_5013184503" evidence="1">
    <location>
        <begin position="17"/>
        <end position="235"/>
    </location>
</feature>
<dbReference type="InterPro" id="IPR007433">
    <property type="entry name" value="DUF481"/>
</dbReference>
<evidence type="ECO:0000256" key="1">
    <source>
        <dbReference type="SAM" id="SignalP"/>
    </source>
</evidence>
<organism evidence="2 3">
    <name type="scientific">Nitratiruptor tergarcus DSM 16512</name>
    <dbReference type="NCBI Taxonomy" id="1069081"/>
    <lineage>
        <taxon>Bacteria</taxon>
        <taxon>Pseudomonadati</taxon>
        <taxon>Campylobacterota</taxon>
        <taxon>Epsilonproteobacteria</taxon>
        <taxon>Nautiliales</taxon>
        <taxon>Nitratiruptoraceae</taxon>
        <taxon>Nitratiruptor</taxon>
    </lineage>
</organism>
<dbReference type="Pfam" id="PF04338">
    <property type="entry name" value="DUF481"/>
    <property type="match status" value="1"/>
</dbReference>
<evidence type="ECO:0000313" key="3">
    <source>
        <dbReference type="Proteomes" id="UP000192602"/>
    </source>
</evidence>
<reference evidence="3" key="1">
    <citation type="submission" date="2017-04" db="EMBL/GenBank/DDBJ databases">
        <authorList>
            <person name="Varghese N."/>
            <person name="Submissions S."/>
        </authorList>
    </citation>
    <scope>NUCLEOTIDE SEQUENCE [LARGE SCALE GENOMIC DNA]</scope>
    <source>
        <strain evidence="3">DSM 16512</strain>
    </source>
</reference>
<dbReference type="OrthoDB" id="5405356at2"/>
<gene>
    <name evidence="2" type="ORF">SAMN05660197_0613</name>
</gene>